<dbReference type="RefSeq" id="WP_266010552.1">
    <property type="nucleotide sequence ID" value="NZ_JAPFQP010000001.1"/>
</dbReference>
<dbReference type="SUPFAM" id="SSF54593">
    <property type="entry name" value="Glyoxalase/Bleomycin resistance protein/Dihydroxybiphenyl dioxygenase"/>
    <property type="match status" value="1"/>
</dbReference>
<name>A0AAE3MJI2_9FLAO</name>
<feature type="domain" description="VOC" evidence="2">
    <location>
        <begin position="45"/>
        <end position="167"/>
    </location>
</feature>
<dbReference type="InterPro" id="IPR051332">
    <property type="entry name" value="Fosfomycin_Res_Enzymes"/>
</dbReference>
<dbReference type="PROSITE" id="PS51819">
    <property type="entry name" value="VOC"/>
    <property type="match status" value="1"/>
</dbReference>
<reference evidence="3" key="1">
    <citation type="submission" date="2022-11" db="EMBL/GenBank/DDBJ databases">
        <title>The characterization of three novel Bacteroidetes species and genomic analysis of their roles in tidal elemental geochemical cycles.</title>
        <authorList>
            <person name="Ma K.-J."/>
        </authorList>
    </citation>
    <scope>NUCLEOTIDE SEQUENCE</scope>
    <source>
        <strain evidence="3">M415</strain>
    </source>
</reference>
<evidence type="ECO:0000313" key="4">
    <source>
        <dbReference type="Proteomes" id="UP001207116"/>
    </source>
</evidence>
<dbReference type="InterPro" id="IPR029068">
    <property type="entry name" value="Glyas_Bleomycin-R_OHBP_Dase"/>
</dbReference>
<dbReference type="GO" id="GO:0046872">
    <property type="term" value="F:metal ion binding"/>
    <property type="evidence" value="ECO:0007669"/>
    <property type="project" value="UniProtKB-KW"/>
</dbReference>
<dbReference type="Proteomes" id="UP001207116">
    <property type="component" value="Unassembled WGS sequence"/>
</dbReference>
<dbReference type="CDD" id="cd06587">
    <property type="entry name" value="VOC"/>
    <property type="match status" value="1"/>
</dbReference>
<dbReference type="InterPro" id="IPR037523">
    <property type="entry name" value="VOC_core"/>
</dbReference>
<evidence type="ECO:0000259" key="2">
    <source>
        <dbReference type="PROSITE" id="PS51819"/>
    </source>
</evidence>
<keyword evidence="4" id="KW-1185">Reference proteome</keyword>
<comment type="caution">
    <text evidence="3">The sequence shown here is derived from an EMBL/GenBank/DDBJ whole genome shotgun (WGS) entry which is preliminary data.</text>
</comment>
<evidence type="ECO:0000256" key="1">
    <source>
        <dbReference type="ARBA" id="ARBA00022723"/>
    </source>
</evidence>
<dbReference type="PANTHER" id="PTHR36113">
    <property type="entry name" value="LYASE, PUTATIVE-RELATED-RELATED"/>
    <property type="match status" value="1"/>
</dbReference>
<proteinExistence type="predicted"/>
<sequence length="168" mass="18752">MKDIKLNLRIIYSAIIISVFCFQLHAQDSPSGEESAAIASSYNLTLQHTTLVVSNFEASREFYTKILGLKDLNADWLPENQMFISLGNNLELHVGEVPGVEIKPSTFNHFAISTNDLDAYLKHLNSHGVIHSSLGGGEKKYIQKRPDGVSQTFIQDPDGYWIEINDAN</sequence>
<keyword evidence="1" id="KW-0479">Metal-binding</keyword>
<dbReference type="AlphaFoldDB" id="A0AAE3MJI2"/>
<dbReference type="Gene3D" id="3.10.180.10">
    <property type="entry name" value="2,3-Dihydroxybiphenyl 1,2-Dioxygenase, domain 1"/>
    <property type="match status" value="1"/>
</dbReference>
<dbReference type="Pfam" id="PF00903">
    <property type="entry name" value="Glyoxalase"/>
    <property type="match status" value="1"/>
</dbReference>
<dbReference type="InterPro" id="IPR018146">
    <property type="entry name" value="Glyoxalase_1_CS"/>
</dbReference>
<dbReference type="GO" id="GO:0004462">
    <property type="term" value="F:lactoylglutathione lyase activity"/>
    <property type="evidence" value="ECO:0007669"/>
    <property type="project" value="InterPro"/>
</dbReference>
<dbReference type="PANTHER" id="PTHR36113:SF1">
    <property type="entry name" value="GLYOXALASE_BLEOMYCIN RESISTANCE PROTEIN_DIOXYGENASE"/>
    <property type="match status" value="1"/>
</dbReference>
<dbReference type="EMBL" id="JAPFQP010000001">
    <property type="protein sequence ID" value="MCX2718461.1"/>
    <property type="molecule type" value="Genomic_DNA"/>
</dbReference>
<accession>A0AAE3MJI2</accession>
<gene>
    <name evidence="3" type="ORF">OO016_02490</name>
</gene>
<evidence type="ECO:0000313" key="3">
    <source>
        <dbReference type="EMBL" id="MCX2718461.1"/>
    </source>
</evidence>
<organism evidence="3 4">
    <name type="scientific">Lentiprolixibacter aurantiacus</name>
    <dbReference type="NCBI Taxonomy" id="2993939"/>
    <lineage>
        <taxon>Bacteria</taxon>
        <taxon>Pseudomonadati</taxon>
        <taxon>Bacteroidota</taxon>
        <taxon>Flavobacteriia</taxon>
        <taxon>Flavobacteriales</taxon>
        <taxon>Flavobacteriaceae</taxon>
        <taxon>Lentiprolixibacter</taxon>
    </lineage>
</organism>
<dbReference type="InterPro" id="IPR004360">
    <property type="entry name" value="Glyas_Fos-R_dOase_dom"/>
</dbReference>
<protein>
    <submittedName>
        <fullName evidence="3">VOC family protein</fullName>
    </submittedName>
</protein>
<dbReference type="PROSITE" id="PS00934">
    <property type="entry name" value="GLYOXALASE_I_1"/>
    <property type="match status" value="1"/>
</dbReference>